<sequence>MRIFDTATFRFTGRESAKVGGEPHDINRPLPCPRSLAGLDKREDSGLRFLPFHDLAAIWLRFPQAHEAHWDNQRPGDLMFGAWIRSDTGFDKHTGNYSGEPAESSRSELVLSVVICDEPKEGNWYNEYWTNIGYPEHGEVNSTDMPGYRCYANAIPLAQLADSASVDAALRTWCAHASAKLDTPIGLYPRHR</sequence>
<proteinExistence type="predicted"/>
<gene>
    <name evidence="1" type="ORF">C2H86_00395</name>
</gene>
<name>A0A6I6XUL8_PSEPU</name>
<dbReference type="AlphaFoldDB" id="A0A6I6XUL8"/>
<reference evidence="1 2" key="1">
    <citation type="submission" date="2020-02" db="EMBL/GenBank/DDBJ databases">
        <title>Pseudomonas Putida W5 Complete Genome Assembly.</title>
        <authorList>
            <person name="Yuan Z.-C."/>
            <person name="Shaw G.A."/>
            <person name="Cusano A.D."/>
            <person name="Caddey B.J."/>
            <person name="Weselowski B.J."/>
        </authorList>
    </citation>
    <scope>NUCLEOTIDE SEQUENCE [LARGE SCALE GENOMIC DNA]</scope>
    <source>
        <strain evidence="1 2">W5</strain>
    </source>
</reference>
<evidence type="ECO:0000313" key="2">
    <source>
        <dbReference type="Proteomes" id="UP000464480"/>
    </source>
</evidence>
<dbReference type="EMBL" id="CP026115">
    <property type="protein sequence ID" value="QHG62962.1"/>
    <property type="molecule type" value="Genomic_DNA"/>
</dbReference>
<protein>
    <submittedName>
        <fullName evidence="1">Uncharacterized protein</fullName>
    </submittedName>
</protein>
<dbReference type="RefSeq" id="WP_159408636.1">
    <property type="nucleotide sequence ID" value="NZ_CP026115.2"/>
</dbReference>
<accession>A0A6I6XUL8</accession>
<dbReference type="Proteomes" id="UP000464480">
    <property type="component" value="Chromosome"/>
</dbReference>
<organism evidence="1 2">
    <name type="scientific">Pseudomonas putida</name>
    <name type="common">Arthrobacter siderocapsulatus</name>
    <dbReference type="NCBI Taxonomy" id="303"/>
    <lineage>
        <taxon>Bacteria</taxon>
        <taxon>Pseudomonadati</taxon>
        <taxon>Pseudomonadota</taxon>
        <taxon>Gammaproteobacteria</taxon>
        <taxon>Pseudomonadales</taxon>
        <taxon>Pseudomonadaceae</taxon>
        <taxon>Pseudomonas</taxon>
    </lineage>
</organism>
<evidence type="ECO:0000313" key="1">
    <source>
        <dbReference type="EMBL" id="QHG62962.1"/>
    </source>
</evidence>